<evidence type="ECO:0000313" key="1">
    <source>
        <dbReference type="EMBL" id="RDU73437.1"/>
    </source>
</evidence>
<sequence>MGNIFKKLRDSMPARRKHIRELRDSLARVESKLACVVNEICDNNGLGRLELMLANAHVPVQHRHIFYRMFSATRGNVNIDSVSNLINDGGGGASLVLRIPQV</sequence>
<organism evidence="1 2">
    <name type="scientific">Helicobacter aurati</name>
    <dbReference type="NCBI Taxonomy" id="137778"/>
    <lineage>
        <taxon>Bacteria</taxon>
        <taxon>Pseudomonadati</taxon>
        <taxon>Campylobacterota</taxon>
        <taxon>Epsilonproteobacteria</taxon>
        <taxon>Campylobacterales</taxon>
        <taxon>Helicobacteraceae</taxon>
        <taxon>Helicobacter</taxon>
    </lineage>
</organism>
<dbReference type="EMBL" id="NXLW01000002">
    <property type="protein sequence ID" value="RDU73437.1"/>
    <property type="molecule type" value="Genomic_DNA"/>
</dbReference>
<dbReference type="Proteomes" id="UP000256424">
    <property type="component" value="Unassembled WGS sequence"/>
</dbReference>
<dbReference type="RefSeq" id="WP_115582530.1">
    <property type="nucleotide sequence ID" value="NZ_NXLW01000002.1"/>
</dbReference>
<protein>
    <submittedName>
        <fullName evidence="1">Uncharacterized protein</fullName>
    </submittedName>
</protein>
<name>A0A3D8J7G2_9HELI</name>
<evidence type="ECO:0000313" key="2">
    <source>
        <dbReference type="Proteomes" id="UP000256424"/>
    </source>
</evidence>
<comment type="caution">
    <text evidence="1">The sequence shown here is derived from an EMBL/GenBank/DDBJ whole genome shotgun (WGS) entry which is preliminary data.</text>
</comment>
<accession>A0A3D8J7G2</accession>
<keyword evidence="2" id="KW-1185">Reference proteome</keyword>
<proteinExistence type="predicted"/>
<gene>
    <name evidence="1" type="ORF">CQA66_01895</name>
</gene>
<reference evidence="1 2" key="1">
    <citation type="submission" date="2018-04" db="EMBL/GenBank/DDBJ databases">
        <title>Novel Campyloabacter and Helicobacter Species and Strains.</title>
        <authorList>
            <person name="Mannion A.J."/>
            <person name="Shen Z."/>
            <person name="Fox J.G."/>
        </authorList>
    </citation>
    <scope>NUCLEOTIDE SEQUENCE [LARGE SCALE GENOMIC DNA]</scope>
    <source>
        <strain evidence="1 2">MIT 97-5075</strain>
    </source>
</reference>
<dbReference type="AlphaFoldDB" id="A0A3D8J7G2"/>